<gene>
    <name evidence="2" type="ORF">MRATA1EN1_LOCUS12616</name>
</gene>
<dbReference type="EMBL" id="OX459957">
    <property type="protein sequence ID" value="CAI9163654.1"/>
    <property type="molecule type" value="Genomic_DNA"/>
</dbReference>
<evidence type="ECO:0000256" key="1">
    <source>
        <dbReference type="SAM" id="SignalP"/>
    </source>
</evidence>
<reference evidence="2" key="1">
    <citation type="submission" date="2023-04" db="EMBL/GenBank/DDBJ databases">
        <authorList>
            <consortium name="ELIXIR-Norway"/>
        </authorList>
    </citation>
    <scope>NUCLEOTIDE SEQUENCE [LARGE SCALE GENOMIC DNA]</scope>
</reference>
<feature type="signal peptide" evidence="1">
    <location>
        <begin position="1"/>
        <end position="27"/>
    </location>
</feature>
<keyword evidence="3" id="KW-1185">Reference proteome</keyword>
<protein>
    <submittedName>
        <fullName evidence="2">Uncharacterized protein</fullName>
    </submittedName>
</protein>
<organism evidence="2 3">
    <name type="scientific">Rangifer tarandus platyrhynchus</name>
    <name type="common">Svalbard reindeer</name>
    <dbReference type="NCBI Taxonomy" id="3082113"/>
    <lineage>
        <taxon>Eukaryota</taxon>
        <taxon>Metazoa</taxon>
        <taxon>Chordata</taxon>
        <taxon>Craniata</taxon>
        <taxon>Vertebrata</taxon>
        <taxon>Euteleostomi</taxon>
        <taxon>Mammalia</taxon>
        <taxon>Eutheria</taxon>
        <taxon>Laurasiatheria</taxon>
        <taxon>Artiodactyla</taxon>
        <taxon>Ruminantia</taxon>
        <taxon>Pecora</taxon>
        <taxon>Cervidae</taxon>
        <taxon>Odocoileinae</taxon>
        <taxon>Rangifer</taxon>
    </lineage>
</organism>
<feature type="chain" id="PRO_5045194098" evidence="1">
    <location>
        <begin position="28"/>
        <end position="177"/>
    </location>
</feature>
<name>A0ABN8YQ40_RANTA</name>
<evidence type="ECO:0000313" key="3">
    <source>
        <dbReference type="Proteomes" id="UP001176941"/>
    </source>
</evidence>
<keyword evidence="1" id="KW-0732">Signal</keyword>
<evidence type="ECO:0000313" key="2">
    <source>
        <dbReference type="EMBL" id="CAI9163654.1"/>
    </source>
</evidence>
<proteinExistence type="predicted"/>
<accession>A0ABN8YQ40</accession>
<sequence>MGAILGAPPHCSPHYFLILGLWPWVGARREQGVTVGAHQARAKLPLAVFLLAFSHRVWAPATNQRFVPVGFRWASAGEAQGPTAHLSQSCFYAAGRCFPGRARWFRGPPGAAPSPCLKTCGSPPVPDKGYGLRGQVLSLFSPRPCWQLLALGLLSPPFGVCVFQGSTAQLVEVLPQG</sequence>
<dbReference type="Proteomes" id="UP001176941">
    <property type="component" value="Chromosome 21"/>
</dbReference>